<organism evidence="2 3">
    <name type="scientific">Portunus trituberculatus</name>
    <name type="common">Swimming crab</name>
    <name type="synonym">Neptunus trituberculatus</name>
    <dbReference type="NCBI Taxonomy" id="210409"/>
    <lineage>
        <taxon>Eukaryota</taxon>
        <taxon>Metazoa</taxon>
        <taxon>Ecdysozoa</taxon>
        <taxon>Arthropoda</taxon>
        <taxon>Crustacea</taxon>
        <taxon>Multicrustacea</taxon>
        <taxon>Malacostraca</taxon>
        <taxon>Eumalacostraca</taxon>
        <taxon>Eucarida</taxon>
        <taxon>Decapoda</taxon>
        <taxon>Pleocyemata</taxon>
        <taxon>Brachyura</taxon>
        <taxon>Eubrachyura</taxon>
        <taxon>Portunoidea</taxon>
        <taxon>Portunidae</taxon>
        <taxon>Portuninae</taxon>
        <taxon>Portunus</taxon>
    </lineage>
</organism>
<accession>A0A5B7IP87</accession>
<proteinExistence type="predicted"/>
<reference evidence="2 3" key="1">
    <citation type="submission" date="2019-05" db="EMBL/GenBank/DDBJ databases">
        <title>Another draft genome of Portunus trituberculatus and its Hox gene families provides insights of decapod evolution.</title>
        <authorList>
            <person name="Jeong J.-H."/>
            <person name="Song I."/>
            <person name="Kim S."/>
            <person name="Choi T."/>
            <person name="Kim D."/>
            <person name="Ryu S."/>
            <person name="Kim W."/>
        </authorList>
    </citation>
    <scope>NUCLEOTIDE SEQUENCE [LARGE SCALE GENOMIC DNA]</scope>
    <source>
        <tissue evidence="2">Muscle</tissue>
    </source>
</reference>
<dbReference type="AlphaFoldDB" id="A0A5B7IP87"/>
<sequence>MYRSGGRAAVCIDVCLCHPPPSPRSFMVVRKCLLGFIVPKRLLSRSRGWVTQRRLRTRSLSFSRGRGRSAAPADKDALQRPHPRGSVKLPLLFPIEHHPQPCPFHTSQTSWQSSLLRN</sequence>
<protein>
    <submittedName>
        <fullName evidence="2">Uncharacterized protein</fullName>
    </submittedName>
</protein>
<comment type="caution">
    <text evidence="2">The sequence shown here is derived from an EMBL/GenBank/DDBJ whole genome shotgun (WGS) entry which is preliminary data.</text>
</comment>
<evidence type="ECO:0000256" key="1">
    <source>
        <dbReference type="SAM" id="MobiDB-lite"/>
    </source>
</evidence>
<feature type="region of interest" description="Disordered" evidence="1">
    <location>
        <begin position="60"/>
        <end position="85"/>
    </location>
</feature>
<evidence type="ECO:0000313" key="2">
    <source>
        <dbReference type="EMBL" id="MPC83889.1"/>
    </source>
</evidence>
<evidence type="ECO:0000313" key="3">
    <source>
        <dbReference type="Proteomes" id="UP000324222"/>
    </source>
</evidence>
<dbReference type="EMBL" id="VSRR010063811">
    <property type="protein sequence ID" value="MPC83889.1"/>
    <property type="molecule type" value="Genomic_DNA"/>
</dbReference>
<dbReference type="Proteomes" id="UP000324222">
    <property type="component" value="Unassembled WGS sequence"/>
</dbReference>
<keyword evidence="3" id="KW-1185">Reference proteome</keyword>
<gene>
    <name evidence="2" type="ORF">E2C01_078610</name>
</gene>
<name>A0A5B7IP87_PORTR</name>